<evidence type="ECO:0000313" key="3">
    <source>
        <dbReference type="Proteomes" id="UP000237947"/>
    </source>
</evidence>
<feature type="transmembrane region" description="Helical" evidence="1">
    <location>
        <begin position="6"/>
        <end position="27"/>
    </location>
</feature>
<proteinExistence type="predicted"/>
<keyword evidence="1" id="KW-0472">Membrane</keyword>
<dbReference type="PANTHER" id="PTHR36434:SF1">
    <property type="entry name" value="MEMBRANE PROTEASE YUGP-RELATED"/>
    <property type="match status" value="1"/>
</dbReference>
<feature type="transmembrane region" description="Helical" evidence="1">
    <location>
        <begin position="149"/>
        <end position="170"/>
    </location>
</feature>
<evidence type="ECO:0000256" key="1">
    <source>
        <dbReference type="SAM" id="Phobius"/>
    </source>
</evidence>
<accession>A0A2S0KNN2</accession>
<reference evidence="3" key="1">
    <citation type="submission" date="2018-02" db="EMBL/GenBank/DDBJ databases">
        <authorList>
            <person name="Holder M.E."/>
            <person name="Ajami N.J."/>
            <person name="Petrosino J.F."/>
        </authorList>
    </citation>
    <scope>NUCLEOTIDE SEQUENCE [LARGE SCALE GENOMIC DNA]</scope>
    <source>
        <strain evidence="3">CCUG 47711</strain>
    </source>
</reference>
<dbReference type="PANTHER" id="PTHR36434">
    <property type="entry name" value="MEMBRANE PROTEASE YUGP-RELATED"/>
    <property type="match status" value="1"/>
</dbReference>
<protein>
    <submittedName>
        <fullName evidence="2">Peptidase</fullName>
    </submittedName>
</protein>
<keyword evidence="3" id="KW-1185">Reference proteome</keyword>
<keyword evidence="1" id="KW-1133">Transmembrane helix</keyword>
<feature type="transmembrane region" description="Helical" evidence="1">
    <location>
        <begin position="204"/>
        <end position="226"/>
    </location>
</feature>
<keyword evidence="1" id="KW-0812">Transmembrane</keyword>
<sequence length="232" mass="25371">MPFFYFDSTYILVLIGMLISAGASIYMQSTYNKYGQISNKGGISGAEFAAKMMQKAGIYDVQILSTRGNLSDNYNPMNKTLNLSETTHSMTTIGAIGVAGHEVGHAMQDAEGFWAMKLRRYMVPAVNFGSMLSMPIILLGIVLSYNQTLINIGILLFSLTFIFQVVTLPVEFGASRKALAHIESMNVLDRDELKATSKVLRAAALTYVAAATASLLSLMRLIILFGGRNRND</sequence>
<dbReference type="AlphaFoldDB" id="A0A2S0KNN2"/>
<dbReference type="KEGG" id="fsa:C5Q98_05205"/>
<dbReference type="RefSeq" id="WP_106012599.1">
    <property type="nucleotide sequence ID" value="NZ_CP027226.1"/>
</dbReference>
<dbReference type="EMBL" id="CP027226">
    <property type="protein sequence ID" value="AVM42645.1"/>
    <property type="molecule type" value="Genomic_DNA"/>
</dbReference>
<dbReference type="Pfam" id="PF04298">
    <property type="entry name" value="Zn_peptidase_2"/>
    <property type="match status" value="1"/>
</dbReference>
<feature type="transmembrane region" description="Helical" evidence="1">
    <location>
        <begin position="121"/>
        <end position="143"/>
    </location>
</feature>
<dbReference type="OrthoDB" id="9784298at2"/>
<gene>
    <name evidence="2" type="ORF">C5Q98_05205</name>
</gene>
<evidence type="ECO:0000313" key="2">
    <source>
        <dbReference type="EMBL" id="AVM42645.1"/>
    </source>
</evidence>
<dbReference type="Proteomes" id="UP000237947">
    <property type="component" value="Chromosome"/>
</dbReference>
<name>A0A2S0KNN2_9FIRM</name>
<dbReference type="InterPro" id="IPR007395">
    <property type="entry name" value="Zn_peptidase_2"/>
</dbReference>
<organism evidence="2 3">
    <name type="scientific">Fastidiosipila sanguinis</name>
    <dbReference type="NCBI Taxonomy" id="236753"/>
    <lineage>
        <taxon>Bacteria</taxon>
        <taxon>Bacillati</taxon>
        <taxon>Bacillota</taxon>
        <taxon>Clostridia</taxon>
        <taxon>Eubacteriales</taxon>
        <taxon>Oscillospiraceae</taxon>
        <taxon>Fastidiosipila</taxon>
    </lineage>
</organism>